<accession>K4CSC6</accession>
<evidence type="ECO:0000313" key="2">
    <source>
        <dbReference type="Proteomes" id="UP000004994"/>
    </source>
</evidence>
<evidence type="ECO:0000313" key="1">
    <source>
        <dbReference type="EnsemblPlants" id="Solyc09g018640.1.1"/>
    </source>
</evidence>
<dbReference type="Proteomes" id="UP000004994">
    <property type="component" value="Chromosome 9"/>
</dbReference>
<protein>
    <submittedName>
        <fullName evidence="1">Uncharacterized protein</fullName>
    </submittedName>
</protein>
<keyword evidence="2" id="KW-1185">Reference proteome</keyword>
<dbReference type="Gramene" id="Solyc09g018640.1.1">
    <property type="protein sequence ID" value="Solyc09g018640.1.1"/>
    <property type="gene ID" value="Solyc09g018640.1"/>
</dbReference>
<dbReference type="AlphaFoldDB" id="K4CSC6"/>
<reference evidence="1" key="1">
    <citation type="journal article" date="2012" name="Nature">
        <title>The tomato genome sequence provides insights into fleshy fruit evolution.</title>
        <authorList>
            <consortium name="Tomato Genome Consortium"/>
        </authorList>
    </citation>
    <scope>NUCLEOTIDE SEQUENCE [LARGE SCALE GENOMIC DNA]</scope>
    <source>
        <strain evidence="1">cv. Heinz 1706</strain>
    </source>
</reference>
<dbReference type="HOGENOM" id="CLU_3400179_0_0_1"/>
<organism evidence="1">
    <name type="scientific">Solanum lycopersicum</name>
    <name type="common">Tomato</name>
    <name type="synonym">Lycopersicon esculentum</name>
    <dbReference type="NCBI Taxonomy" id="4081"/>
    <lineage>
        <taxon>Eukaryota</taxon>
        <taxon>Viridiplantae</taxon>
        <taxon>Streptophyta</taxon>
        <taxon>Embryophyta</taxon>
        <taxon>Tracheophyta</taxon>
        <taxon>Spermatophyta</taxon>
        <taxon>Magnoliopsida</taxon>
        <taxon>eudicotyledons</taxon>
        <taxon>Gunneridae</taxon>
        <taxon>Pentapetalae</taxon>
        <taxon>asterids</taxon>
        <taxon>lamiids</taxon>
        <taxon>Solanales</taxon>
        <taxon>Solanaceae</taxon>
        <taxon>Solanoideae</taxon>
        <taxon>Solaneae</taxon>
        <taxon>Solanum</taxon>
        <taxon>Solanum subgen. Lycopersicon</taxon>
    </lineage>
</organism>
<proteinExistence type="predicted"/>
<reference evidence="1" key="2">
    <citation type="submission" date="2013-04" db="UniProtKB">
        <authorList>
            <consortium name="EnsemblPlants"/>
        </authorList>
    </citation>
    <scope>IDENTIFICATION</scope>
    <source>
        <strain evidence="1">cv. Heinz 1706</strain>
    </source>
</reference>
<dbReference type="PaxDb" id="4081-Solyc09g018640.1.1"/>
<sequence length="31" mass="3741">MTVVTIVKKVLCFEHIQIQKRDSKSCKPMWY</sequence>
<dbReference type="InParanoid" id="K4CSC6"/>
<name>K4CSC6_SOLLC</name>
<dbReference type="EnsemblPlants" id="Solyc09g018640.1.1">
    <property type="protein sequence ID" value="Solyc09g018640.1.1"/>
    <property type="gene ID" value="Solyc09g018640.1"/>
</dbReference>